<feature type="compositionally biased region" description="Polar residues" evidence="1">
    <location>
        <begin position="522"/>
        <end position="532"/>
    </location>
</feature>
<proteinExistence type="predicted"/>
<feature type="compositionally biased region" description="Polar residues" evidence="1">
    <location>
        <begin position="331"/>
        <end position="340"/>
    </location>
</feature>
<dbReference type="InterPro" id="IPR036028">
    <property type="entry name" value="SH3-like_dom_sf"/>
</dbReference>
<gene>
    <name evidence="5" type="ORF">HDU87_007765</name>
</gene>
<evidence type="ECO:0000256" key="2">
    <source>
        <dbReference type="SAM" id="Phobius"/>
    </source>
</evidence>
<feature type="compositionally biased region" description="Low complexity" evidence="1">
    <location>
        <begin position="414"/>
        <end position="432"/>
    </location>
</feature>
<evidence type="ECO:0000313" key="5">
    <source>
        <dbReference type="EMBL" id="KAJ3172841.1"/>
    </source>
</evidence>
<name>A0AAD5XK60_9FUNG</name>
<sequence length="551" mass="57369">MRNSVLAVLGILGTACVGVLASDYDQCYGGNKTSWALLPGDFPVAKLNLTGKPDDGTAPAANECQCAQACQQADACAFFTWNDKAQSCAIRRLTHVDGVTTTFMAGVNSPLYVDLAVPWFGKTLPLDFDVAGANPIVNVTDQDTCISACQTRGPDVCNAVTYRRATHDCWLKKLDAVPQTSIGVRTGIPITQSQDVQKASGGGSGNGLKIGLGVGIGALAGVLGAFGVYFCCIRGKEKKHRRAEDLSQNDGFNRTSTAFSGTPSSEASFMNNQSKSPNRWSNMSDASKPAAAAAAASAAGFDTYQQYMEHLRPVQPRPGSMLPPSGRPLSTHYSSESGMSGYQNSSYLAVPQALSSKAFEAESSDAGSHHPTLPPPQYITLPYGAAAGSTTAGSVASDVATAGQGTIAGAKTESVATPSSTVSTAPSLPTSAAGGGGGTASPGGAPWVDSTGTPLEKDEFFMDRVHLVKRMYSPKAPDEILVRLGDSVVLQKLWGDGWATGVNTTTGKQGVMPLAALGLQRDGSQAPASLQAKTGELPETEMRERSLDRRR</sequence>
<feature type="compositionally biased region" description="Polar residues" evidence="1">
    <location>
        <begin position="246"/>
        <end position="284"/>
    </location>
</feature>
<comment type="caution">
    <text evidence="5">The sequence shown here is derived from an EMBL/GenBank/DDBJ whole genome shotgun (WGS) entry which is preliminary data.</text>
</comment>
<dbReference type="SUPFAM" id="SSF50044">
    <property type="entry name" value="SH3-domain"/>
    <property type="match status" value="1"/>
</dbReference>
<dbReference type="AlphaFoldDB" id="A0AAD5XK60"/>
<dbReference type="Gene3D" id="2.30.30.40">
    <property type="entry name" value="SH3 Domains"/>
    <property type="match status" value="1"/>
</dbReference>
<feature type="chain" id="PRO_5042125701" description="Apple domain-containing protein" evidence="3">
    <location>
        <begin position="22"/>
        <end position="551"/>
    </location>
</feature>
<feature type="signal peptide" evidence="3">
    <location>
        <begin position="1"/>
        <end position="21"/>
    </location>
</feature>
<keyword evidence="6" id="KW-1185">Reference proteome</keyword>
<organism evidence="5 6">
    <name type="scientific">Geranomyces variabilis</name>
    <dbReference type="NCBI Taxonomy" id="109894"/>
    <lineage>
        <taxon>Eukaryota</taxon>
        <taxon>Fungi</taxon>
        <taxon>Fungi incertae sedis</taxon>
        <taxon>Chytridiomycota</taxon>
        <taxon>Chytridiomycota incertae sedis</taxon>
        <taxon>Chytridiomycetes</taxon>
        <taxon>Spizellomycetales</taxon>
        <taxon>Powellomycetaceae</taxon>
        <taxon>Geranomyces</taxon>
    </lineage>
</organism>
<feature type="region of interest" description="Disordered" evidence="1">
    <location>
        <begin position="316"/>
        <end position="340"/>
    </location>
</feature>
<keyword evidence="2" id="KW-0472">Membrane</keyword>
<keyword evidence="2" id="KW-1133">Transmembrane helix</keyword>
<evidence type="ECO:0000259" key="4">
    <source>
        <dbReference type="Pfam" id="PF00024"/>
    </source>
</evidence>
<dbReference type="EMBL" id="JADGJQ010000074">
    <property type="protein sequence ID" value="KAJ3172841.1"/>
    <property type="molecule type" value="Genomic_DNA"/>
</dbReference>
<dbReference type="Gene3D" id="3.50.4.10">
    <property type="entry name" value="Hepatocyte Growth Factor"/>
    <property type="match status" value="2"/>
</dbReference>
<feature type="domain" description="Apple" evidence="4">
    <location>
        <begin position="54"/>
        <end position="94"/>
    </location>
</feature>
<dbReference type="InterPro" id="IPR003609">
    <property type="entry name" value="Pan_app"/>
</dbReference>
<keyword evidence="2" id="KW-0812">Transmembrane</keyword>
<protein>
    <recommendedName>
        <fullName evidence="4">Apple domain-containing protein</fullName>
    </recommendedName>
</protein>
<accession>A0AAD5XK60</accession>
<dbReference type="SUPFAM" id="SSF57414">
    <property type="entry name" value="Hairpin loop containing domain-like"/>
    <property type="match status" value="1"/>
</dbReference>
<keyword evidence="3" id="KW-0732">Signal</keyword>
<feature type="region of interest" description="Disordered" evidence="1">
    <location>
        <begin position="522"/>
        <end position="551"/>
    </location>
</feature>
<feature type="region of interest" description="Disordered" evidence="1">
    <location>
        <begin position="411"/>
        <end position="452"/>
    </location>
</feature>
<evidence type="ECO:0000256" key="1">
    <source>
        <dbReference type="SAM" id="MobiDB-lite"/>
    </source>
</evidence>
<reference evidence="5" key="1">
    <citation type="submission" date="2020-05" db="EMBL/GenBank/DDBJ databases">
        <title>Phylogenomic resolution of chytrid fungi.</title>
        <authorList>
            <person name="Stajich J.E."/>
            <person name="Amses K."/>
            <person name="Simmons R."/>
            <person name="Seto K."/>
            <person name="Myers J."/>
            <person name="Bonds A."/>
            <person name="Quandt C.A."/>
            <person name="Barry K."/>
            <person name="Liu P."/>
            <person name="Grigoriev I."/>
            <person name="Longcore J.E."/>
            <person name="James T.Y."/>
        </authorList>
    </citation>
    <scope>NUCLEOTIDE SEQUENCE</scope>
    <source>
        <strain evidence="5">JEL0379</strain>
    </source>
</reference>
<evidence type="ECO:0000256" key="3">
    <source>
        <dbReference type="SAM" id="SignalP"/>
    </source>
</evidence>
<dbReference type="Proteomes" id="UP001212152">
    <property type="component" value="Unassembled WGS sequence"/>
</dbReference>
<feature type="compositionally biased region" description="Basic and acidic residues" evidence="1">
    <location>
        <begin position="540"/>
        <end position="551"/>
    </location>
</feature>
<feature type="transmembrane region" description="Helical" evidence="2">
    <location>
        <begin position="210"/>
        <end position="232"/>
    </location>
</feature>
<evidence type="ECO:0000313" key="6">
    <source>
        <dbReference type="Proteomes" id="UP001212152"/>
    </source>
</evidence>
<dbReference type="PROSITE" id="PS51257">
    <property type="entry name" value="PROKAR_LIPOPROTEIN"/>
    <property type="match status" value="1"/>
</dbReference>
<feature type="region of interest" description="Disordered" evidence="1">
    <location>
        <begin position="244"/>
        <end position="284"/>
    </location>
</feature>
<dbReference type="Pfam" id="PF00024">
    <property type="entry name" value="PAN_1"/>
    <property type="match status" value="1"/>
</dbReference>